<dbReference type="AlphaFoldDB" id="K2PA15"/>
<dbReference type="RefSeq" id="WP_009756140.1">
    <property type="nucleotide sequence ID" value="NZ_AMSI01000002.1"/>
</dbReference>
<dbReference type="PATRIC" id="fig|1231190.3.peg.905"/>
<gene>
    <name evidence="1" type="ORF">NA8A_04320</name>
</gene>
<organism evidence="1 2">
    <name type="scientific">Nitratireductor indicus C115</name>
    <dbReference type="NCBI Taxonomy" id="1231190"/>
    <lineage>
        <taxon>Bacteria</taxon>
        <taxon>Pseudomonadati</taxon>
        <taxon>Pseudomonadota</taxon>
        <taxon>Alphaproteobacteria</taxon>
        <taxon>Hyphomicrobiales</taxon>
        <taxon>Phyllobacteriaceae</taxon>
        <taxon>Nitratireductor</taxon>
    </lineage>
</organism>
<protein>
    <submittedName>
        <fullName evidence="1">Uncharacterized protein</fullName>
    </submittedName>
</protein>
<dbReference type="Proteomes" id="UP000007374">
    <property type="component" value="Unassembled WGS sequence"/>
</dbReference>
<proteinExistence type="predicted"/>
<name>K2PA15_9HYPH</name>
<reference evidence="1 2" key="1">
    <citation type="journal article" date="2012" name="J. Bacteriol.">
        <title>Genome Sequence of Nitratireductor indicus Type Strain C115.</title>
        <authorList>
            <person name="Lai Q."/>
            <person name="Li G."/>
            <person name="Yu Z."/>
            <person name="Shao Z."/>
        </authorList>
    </citation>
    <scope>NUCLEOTIDE SEQUENCE [LARGE SCALE GENOMIC DNA]</scope>
    <source>
        <strain evidence="1 2">C115</strain>
    </source>
</reference>
<sequence length="86" mass="9671">MKRSIEEMIACRKAPRAPDGKRRGVRMADLAERACRFPIREVAGGIHFCAAPVEPERWAAGGQHSRYCAFHRVFLLQCESVAEEDA</sequence>
<comment type="caution">
    <text evidence="1">The sequence shown here is derived from an EMBL/GenBank/DDBJ whole genome shotgun (WGS) entry which is preliminary data.</text>
</comment>
<dbReference type="OrthoDB" id="8083525at2"/>
<keyword evidence="2" id="KW-1185">Reference proteome</keyword>
<accession>K2PA15</accession>
<dbReference type="STRING" id="721133.SAMN05216176_101449"/>
<evidence type="ECO:0000313" key="2">
    <source>
        <dbReference type="Proteomes" id="UP000007374"/>
    </source>
</evidence>
<dbReference type="EMBL" id="AMSI01000002">
    <property type="protein sequence ID" value="EKF44006.1"/>
    <property type="molecule type" value="Genomic_DNA"/>
</dbReference>
<evidence type="ECO:0000313" key="1">
    <source>
        <dbReference type="EMBL" id="EKF44006.1"/>
    </source>
</evidence>